<dbReference type="GO" id="GO:0005829">
    <property type="term" value="C:cytosol"/>
    <property type="evidence" value="ECO:0007669"/>
    <property type="project" value="TreeGrafter"/>
</dbReference>
<dbReference type="InterPro" id="IPR006703">
    <property type="entry name" value="G_AIG1"/>
</dbReference>
<dbReference type="Ensembl" id="ENSUAMT00000034012.1">
    <property type="protein sequence ID" value="ENSUAMP00000030481.1"/>
    <property type="gene ID" value="ENSUAMG00000023403.1"/>
</dbReference>
<evidence type="ECO:0000259" key="6">
    <source>
        <dbReference type="Pfam" id="PF04548"/>
    </source>
</evidence>
<proteinExistence type="inferred from homology"/>
<sequence>MVRGCWGLGLTSILMPWLLFSRVPGLGTQDCRDSQLRLVLVGKTGAGKSATGNKLVDEFGDRYCVFNNRAEGAEQEAQRTQLLSLVQRVVVENKGGCYTNKMYQRAEEEIQKQVQVTQEFYRAELERQTAQIREEFEEKMRKLEDKLEQQKRKEEMERELAEKEALYALKQRNARHEVENKSGMLDLIMKAVRMACFVFSCLFQDD</sequence>
<keyword evidence="8" id="KW-1185">Reference proteome</keyword>
<evidence type="ECO:0000256" key="2">
    <source>
        <dbReference type="ARBA" id="ARBA00022741"/>
    </source>
</evidence>
<keyword evidence="2" id="KW-0547">Nucleotide-binding</keyword>
<name>A0A452SDP1_URSAM</name>
<feature type="coiled-coil region" evidence="4">
    <location>
        <begin position="122"/>
        <end position="173"/>
    </location>
</feature>
<dbReference type="Gene3D" id="3.40.50.300">
    <property type="entry name" value="P-loop containing nucleotide triphosphate hydrolases"/>
    <property type="match status" value="2"/>
</dbReference>
<evidence type="ECO:0000256" key="4">
    <source>
        <dbReference type="SAM" id="Coils"/>
    </source>
</evidence>
<feature type="domain" description="AIG1-type G" evidence="6">
    <location>
        <begin position="54"/>
        <end position="115"/>
    </location>
</feature>
<dbReference type="STRING" id="9643.ENSUAMP00000030481"/>
<protein>
    <recommendedName>
        <fullName evidence="6">AIG1-type G domain-containing protein</fullName>
    </recommendedName>
</protein>
<dbReference type="GO" id="GO:0005525">
    <property type="term" value="F:GTP binding"/>
    <property type="evidence" value="ECO:0007669"/>
    <property type="project" value="UniProtKB-KW"/>
</dbReference>
<organism evidence="7 8">
    <name type="scientific">Ursus americanus</name>
    <name type="common">American black bear</name>
    <name type="synonym">Euarctos americanus</name>
    <dbReference type="NCBI Taxonomy" id="9643"/>
    <lineage>
        <taxon>Eukaryota</taxon>
        <taxon>Metazoa</taxon>
        <taxon>Chordata</taxon>
        <taxon>Craniata</taxon>
        <taxon>Vertebrata</taxon>
        <taxon>Euteleostomi</taxon>
        <taxon>Mammalia</taxon>
        <taxon>Eutheria</taxon>
        <taxon>Laurasiatheria</taxon>
        <taxon>Carnivora</taxon>
        <taxon>Caniformia</taxon>
        <taxon>Ursidae</taxon>
        <taxon>Ursus</taxon>
    </lineage>
</organism>
<evidence type="ECO:0000256" key="1">
    <source>
        <dbReference type="ARBA" id="ARBA00008535"/>
    </source>
</evidence>
<evidence type="ECO:0000313" key="7">
    <source>
        <dbReference type="Ensembl" id="ENSUAMP00000030481.1"/>
    </source>
</evidence>
<reference evidence="8" key="1">
    <citation type="submission" date="2016-06" db="EMBL/GenBank/DDBJ databases">
        <title>De novo assembly and RNA-Seq shows season-dependent expression and editing in black bear kidneys.</title>
        <authorList>
            <person name="Korstanje R."/>
            <person name="Srivastava A."/>
            <person name="Sarsani V.K."/>
            <person name="Sheehan S.M."/>
            <person name="Seger R.L."/>
            <person name="Barter M.E."/>
            <person name="Lindqvist C."/>
            <person name="Brody L.C."/>
            <person name="Mullikin J.C."/>
        </authorList>
    </citation>
    <scope>NUCLEOTIDE SEQUENCE [LARGE SCALE GENOMIC DNA]</scope>
</reference>
<dbReference type="Proteomes" id="UP000291022">
    <property type="component" value="Unassembled WGS sequence"/>
</dbReference>
<keyword evidence="5" id="KW-0732">Signal</keyword>
<reference evidence="7" key="2">
    <citation type="submission" date="2025-08" db="UniProtKB">
        <authorList>
            <consortium name="Ensembl"/>
        </authorList>
    </citation>
    <scope>IDENTIFICATION</scope>
</reference>
<comment type="similarity">
    <text evidence="1">Belongs to the TRAFAC class TrmE-Era-EngA-EngB-Septin-like GTPase superfamily. AIG1/Toc34/Toc159-like paraseptin GTPase family. IAN subfamily.</text>
</comment>
<evidence type="ECO:0000313" key="8">
    <source>
        <dbReference type="Proteomes" id="UP000291022"/>
    </source>
</evidence>
<dbReference type="AlphaFoldDB" id="A0A452SDP1"/>
<dbReference type="InterPro" id="IPR045058">
    <property type="entry name" value="GIMA/IAN/Toc"/>
</dbReference>
<keyword evidence="4" id="KW-0175">Coiled coil</keyword>
<accession>A0A452SDP1</accession>
<keyword evidence="3" id="KW-0342">GTP-binding</keyword>
<dbReference type="PANTHER" id="PTHR10903:SF182">
    <property type="entry name" value="GTPASE IMAP FAMILY MEMBER 4"/>
    <property type="match status" value="1"/>
</dbReference>
<dbReference type="SUPFAM" id="SSF52540">
    <property type="entry name" value="P-loop containing nucleoside triphosphate hydrolases"/>
    <property type="match status" value="1"/>
</dbReference>
<dbReference type="Pfam" id="PF04548">
    <property type="entry name" value="AIG1"/>
    <property type="match status" value="1"/>
</dbReference>
<dbReference type="InterPro" id="IPR027417">
    <property type="entry name" value="P-loop_NTPase"/>
</dbReference>
<dbReference type="OMA" id="YARNEME"/>
<dbReference type="GeneTree" id="ENSGT00940000159317"/>
<dbReference type="PANTHER" id="PTHR10903">
    <property type="entry name" value="GTPASE, IMAP FAMILY MEMBER-RELATED"/>
    <property type="match status" value="1"/>
</dbReference>
<feature type="signal peptide" evidence="5">
    <location>
        <begin position="1"/>
        <end position="25"/>
    </location>
</feature>
<reference evidence="7" key="3">
    <citation type="submission" date="2025-09" db="UniProtKB">
        <authorList>
            <consortium name="Ensembl"/>
        </authorList>
    </citation>
    <scope>IDENTIFICATION</scope>
</reference>
<evidence type="ECO:0000256" key="3">
    <source>
        <dbReference type="ARBA" id="ARBA00023134"/>
    </source>
</evidence>
<feature type="chain" id="PRO_5045825148" description="AIG1-type G domain-containing protein" evidence="5">
    <location>
        <begin position="26"/>
        <end position="206"/>
    </location>
</feature>
<evidence type="ECO:0000256" key="5">
    <source>
        <dbReference type="SAM" id="SignalP"/>
    </source>
</evidence>